<evidence type="ECO:0000256" key="7">
    <source>
        <dbReference type="ARBA" id="ARBA00023054"/>
    </source>
</evidence>
<evidence type="ECO:0000256" key="8">
    <source>
        <dbReference type="ARBA" id="ARBA00023072"/>
    </source>
</evidence>
<dbReference type="Gene3D" id="1.20.120.1100">
    <property type="match status" value="1"/>
</dbReference>
<keyword evidence="13" id="KW-1185">Reference proteome</keyword>
<keyword evidence="7 10" id="KW-0175">Coiled coil</keyword>
<evidence type="ECO:0000256" key="6">
    <source>
        <dbReference type="ARBA" id="ARBA00022893"/>
    </source>
</evidence>
<evidence type="ECO:0000256" key="10">
    <source>
        <dbReference type="SAM" id="Coils"/>
    </source>
</evidence>
<dbReference type="InterPro" id="IPR008632">
    <property type="entry name" value="Gp-FAR-1"/>
</dbReference>
<evidence type="ECO:0000313" key="14">
    <source>
        <dbReference type="WBParaSite" id="EVEC_0000969701-mRNA-1"/>
    </source>
</evidence>
<protein>
    <recommendedName>
        <fullName evidence="3">Fatty-acid and retinol-binding protein 1</fullName>
    </recommendedName>
</protein>
<evidence type="ECO:0000256" key="3">
    <source>
        <dbReference type="ARBA" id="ARBA00017453"/>
    </source>
</evidence>
<dbReference type="AlphaFoldDB" id="A0A0N4VG15"/>
<keyword evidence="4" id="KW-0964">Secreted</keyword>
<dbReference type="PANTHER" id="PTHR31418:SF7">
    <property type="entry name" value="FATTY-ACID AND RETINOL-BINDING PROTEIN 1"/>
    <property type="match status" value="1"/>
</dbReference>
<evidence type="ECO:0000256" key="2">
    <source>
        <dbReference type="ARBA" id="ARBA00006648"/>
    </source>
</evidence>
<dbReference type="WBParaSite" id="EVEC_0000969701-mRNA-1">
    <property type="protein sequence ID" value="EVEC_0000969701-mRNA-1"/>
    <property type="gene ID" value="EVEC_0000969701"/>
</dbReference>
<keyword evidence="9" id="KW-0446">Lipid-binding</keyword>
<dbReference type="PANTHER" id="PTHR31418">
    <property type="entry name" value="FATTY-ACID AND RETINOL-BINDING PROTEIN 1"/>
    <property type="match status" value="1"/>
</dbReference>
<evidence type="ECO:0000313" key="12">
    <source>
        <dbReference type="EMBL" id="VDD94356.1"/>
    </source>
</evidence>
<feature type="coiled-coil region" evidence="10">
    <location>
        <begin position="95"/>
        <end position="154"/>
    </location>
</feature>
<feature type="signal peptide" evidence="11">
    <location>
        <begin position="1"/>
        <end position="17"/>
    </location>
</feature>
<evidence type="ECO:0000256" key="9">
    <source>
        <dbReference type="ARBA" id="ARBA00023121"/>
    </source>
</evidence>
<sequence>MFFKLLVVCIAFAAVYAEHGFDVSRIPEDVRALIPKEVKDFYKGLTDDDRKVIKEIRKMYWSFPHDEKSLEVLKEKSPSLHEKVIGFRQMVASKIESLNEEAKAFAKEAIESLKQLYPKEVGEPFDKKKLGETLKAIHEKKDALSEEAQKSLEEQFPQTTKFFKNEKVCNFLKAYFKGAH</sequence>
<organism evidence="14">
    <name type="scientific">Enterobius vermicularis</name>
    <name type="common">Human pinworm</name>
    <dbReference type="NCBI Taxonomy" id="51028"/>
    <lineage>
        <taxon>Eukaryota</taxon>
        <taxon>Metazoa</taxon>
        <taxon>Ecdysozoa</taxon>
        <taxon>Nematoda</taxon>
        <taxon>Chromadorea</taxon>
        <taxon>Rhabditida</taxon>
        <taxon>Spirurina</taxon>
        <taxon>Oxyuridomorpha</taxon>
        <taxon>Oxyuroidea</taxon>
        <taxon>Oxyuridae</taxon>
        <taxon>Enterobius</taxon>
    </lineage>
</organism>
<dbReference type="Pfam" id="PF05823">
    <property type="entry name" value="Gp-FAR-1"/>
    <property type="match status" value="1"/>
</dbReference>
<keyword evidence="6" id="KW-0845">Vitamin A</keyword>
<dbReference type="GO" id="GO:0005576">
    <property type="term" value="C:extracellular region"/>
    <property type="evidence" value="ECO:0007669"/>
    <property type="project" value="UniProtKB-SubCell"/>
</dbReference>
<evidence type="ECO:0000313" key="13">
    <source>
        <dbReference type="Proteomes" id="UP000274131"/>
    </source>
</evidence>
<keyword evidence="8" id="KW-0683">Retinol-binding</keyword>
<keyword evidence="5 11" id="KW-0732">Signal</keyword>
<name>A0A0N4VG15_ENTVE</name>
<gene>
    <name evidence="12" type="ORF">EVEC_LOCUS9107</name>
</gene>
<dbReference type="STRING" id="51028.A0A0N4VG15"/>
<proteinExistence type="inferred from homology"/>
<dbReference type="GO" id="GO:0016918">
    <property type="term" value="F:retinal binding"/>
    <property type="evidence" value="ECO:0007669"/>
    <property type="project" value="UniProtKB-KW"/>
</dbReference>
<dbReference type="Proteomes" id="UP000274131">
    <property type="component" value="Unassembled WGS sequence"/>
</dbReference>
<evidence type="ECO:0000256" key="4">
    <source>
        <dbReference type="ARBA" id="ARBA00022525"/>
    </source>
</evidence>
<evidence type="ECO:0000256" key="1">
    <source>
        <dbReference type="ARBA" id="ARBA00004613"/>
    </source>
</evidence>
<dbReference type="OrthoDB" id="5808308at2759"/>
<comment type="subcellular location">
    <subcellularLocation>
        <location evidence="1">Secreted</location>
    </subcellularLocation>
</comment>
<dbReference type="EMBL" id="UXUI01009813">
    <property type="protein sequence ID" value="VDD94356.1"/>
    <property type="molecule type" value="Genomic_DNA"/>
</dbReference>
<dbReference type="GO" id="GO:0019841">
    <property type="term" value="F:retinol binding"/>
    <property type="evidence" value="ECO:0007669"/>
    <property type="project" value="UniProtKB-KW"/>
</dbReference>
<accession>A0A0N4VG15</accession>
<reference evidence="12 13" key="2">
    <citation type="submission" date="2018-10" db="EMBL/GenBank/DDBJ databases">
        <authorList>
            <consortium name="Pathogen Informatics"/>
        </authorList>
    </citation>
    <scope>NUCLEOTIDE SEQUENCE [LARGE SCALE GENOMIC DNA]</scope>
</reference>
<feature type="chain" id="PRO_5043122927" description="Fatty-acid and retinol-binding protein 1" evidence="11">
    <location>
        <begin position="18"/>
        <end position="180"/>
    </location>
</feature>
<comment type="similarity">
    <text evidence="2">Belongs to the fatty-acid and retinol-binding protein (FARBP) family.</text>
</comment>
<evidence type="ECO:0000256" key="5">
    <source>
        <dbReference type="ARBA" id="ARBA00022729"/>
    </source>
</evidence>
<evidence type="ECO:0000256" key="11">
    <source>
        <dbReference type="SAM" id="SignalP"/>
    </source>
</evidence>
<reference evidence="14" key="1">
    <citation type="submission" date="2017-02" db="UniProtKB">
        <authorList>
            <consortium name="WormBaseParasite"/>
        </authorList>
    </citation>
    <scope>IDENTIFICATION</scope>
</reference>